<evidence type="ECO:0000313" key="1">
    <source>
        <dbReference type="EMBL" id="EPZ35566.1"/>
    </source>
</evidence>
<dbReference type="Proteomes" id="UP000030755">
    <property type="component" value="Unassembled WGS sequence"/>
</dbReference>
<dbReference type="AlphaFoldDB" id="A0A075B3K1"/>
<sequence length="137" mass="15409">MANAMQKKERTFFHLHLIIEPAQEIPLKIICNDSINNIQSSLTETAFQTSTVTETLAPITETRIQTTTIVETATIPRKTNTITETCETRTNTITETQTMSPITTTIACETVTKTETLPPMTITPKCPPRRRNRCEQV</sequence>
<dbReference type="EMBL" id="KE560814">
    <property type="protein sequence ID" value="EPZ35566.1"/>
    <property type="molecule type" value="Genomic_DNA"/>
</dbReference>
<name>A0A075B3K1_ROZAC</name>
<dbReference type="HOGENOM" id="CLU_1866277_0_0_1"/>
<keyword evidence="2" id="KW-1185">Reference proteome</keyword>
<reference evidence="1 2" key="1">
    <citation type="journal article" date="2013" name="Curr. Biol.">
        <title>Shared signatures of parasitism and phylogenomics unite Cryptomycota and microsporidia.</title>
        <authorList>
            <person name="James T.Y."/>
            <person name="Pelin A."/>
            <person name="Bonen L."/>
            <person name="Ahrendt S."/>
            <person name="Sain D."/>
            <person name="Corradi N."/>
            <person name="Stajich J.E."/>
        </authorList>
    </citation>
    <scope>NUCLEOTIDE SEQUENCE [LARGE SCALE GENOMIC DNA]</scope>
    <source>
        <strain evidence="1 2">CSF55</strain>
    </source>
</reference>
<organism evidence="1 2">
    <name type="scientific">Rozella allomycis (strain CSF55)</name>
    <dbReference type="NCBI Taxonomy" id="988480"/>
    <lineage>
        <taxon>Eukaryota</taxon>
        <taxon>Fungi</taxon>
        <taxon>Fungi incertae sedis</taxon>
        <taxon>Cryptomycota</taxon>
        <taxon>Cryptomycota incertae sedis</taxon>
        <taxon>Rozella</taxon>
    </lineage>
</organism>
<evidence type="ECO:0000313" key="2">
    <source>
        <dbReference type="Proteomes" id="UP000030755"/>
    </source>
</evidence>
<proteinExistence type="predicted"/>
<accession>A0A075B3K1</accession>
<protein>
    <submittedName>
        <fullName evidence="1">Uncharacterized protein</fullName>
    </submittedName>
</protein>
<gene>
    <name evidence="1" type="ORF">O9G_006302</name>
</gene>